<organism evidence="2 3">
    <name type="scientific">Ditylenchus destructor</name>
    <dbReference type="NCBI Taxonomy" id="166010"/>
    <lineage>
        <taxon>Eukaryota</taxon>
        <taxon>Metazoa</taxon>
        <taxon>Ecdysozoa</taxon>
        <taxon>Nematoda</taxon>
        <taxon>Chromadorea</taxon>
        <taxon>Rhabditida</taxon>
        <taxon>Tylenchina</taxon>
        <taxon>Tylenchomorpha</taxon>
        <taxon>Sphaerularioidea</taxon>
        <taxon>Anguinidae</taxon>
        <taxon>Anguininae</taxon>
        <taxon>Ditylenchus</taxon>
    </lineage>
</organism>
<evidence type="ECO:0000259" key="1">
    <source>
        <dbReference type="Pfam" id="PF05699"/>
    </source>
</evidence>
<proteinExistence type="predicted"/>
<dbReference type="GO" id="GO:0046983">
    <property type="term" value="F:protein dimerization activity"/>
    <property type="evidence" value="ECO:0007669"/>
    <property type="project" value="InterPro"/>
</dbReference>
<reference evidence="2" key="1">
    <citation type="submission" date="2022-01" db="EMBL/GenBank/DDBJ databases">
        <title>Genome Sequence Resource for Two Populations of Ditylenchus destructor, the Migratory Endoparasitic Phytonematode.</title>
        <authorList>
            <person name="Zhang H."/>
            <person name="Lin R."/>
            <person name="Xie B."/>
        </authorList>
    </citation>
    <scope>NUCLEOTIDE SEQUENCE</scope>
    <source>
        <strain evidence="2">BazhouSP</strain>
    </source>
</reference>
<dbReference type="SUPFAM" id="SSF53098">
    <property type="entry name" value="Ribonuclease H-like"/>
    <property type="match status" value="1"/>
</dbReference>
<accession>A0AAD4QXE2</accession>
<gene>
    <name evidence="2" type="ORF">DdX_19167</name>
</gene>
<evidence type="ECO:0000313" key="3">
    <source>
        <dbReference type="Proteomes" id="UP001201812"/>
    </source>
</evidence>
<dbReference type="PANTHER" id="PTHR47611">
    <property type="entry name" value="HAT DIMERISATION DOMAIN, C-TERMINAL"/>
    <property type="match status" value="1"/>
</dbReference>
<dbReference type="Proteomes" id="UP001201812">
    <property type="component" value="Unassembled WGS sequence"/>
</dbReference>
<feature type="domain" description="HAT C-terminal dimerisation" evidence="1">
    <location>
        <begin position="12"/>
        <end position="84"/>
    </location>
</feature>
<dbReference type="Pfam" id="PF05699">
    <property type="entry name" value="Dimer_Tnp_hAT"/>
    <property type="match status" value="1"/>
</dbReference>
<comment type="caution">
    <text evidence="2">The sequence shown here is derived from an EMBL/GenBank/DDBJ whole genome shotgun (WGS) entry which is preliminary data.</text>
</comment>
<sequence length="91" mass="10745">MELTRSGKREKPREKVKTDPLEYWKNATYNFPNLAKGARRYLSATATSVASEGLFSTARDVFTYKRMSLRPRKAEMIIFLQRNLPLYNYKY</sequence>
<dbReference type="InterPro" id="IPR012337">
    <property type="entry name" value="RNaseH-like_sf"/>
</dbReference>
<protein>
    <submittedName>
        <fullName evidence="2">Zinc finger BED domain-containing protein 4</fullName>
    </submittedName>
</protein>
<dbReference type="EMBL" id="JAKKPZ010000342">
    <property type="protein sequence ID" value="KAI1696203.1"/>
    <property type="molecule type" value="Genomic_DNA"/>
</dbReference>
<keyword evidence="3" id="KW-1185">Reference proteome</keyword>
<dbReference type="AlphaFoldDB" id="A0AAD4QXE2"/>
<dbReference type="InterPro" id="IPR008906">
    <property type="entry name" value="HATC_C_dom"/>
</dbReference>
<dbReference type="PANTHER" id="PTHR47611:SF3">
    <property type="entry name" value="HAT C-TERMINAL DIMERISATION DOMAIN-CONTAINING PROTEIN"/>
    <property type="match status" value="1"/>
</dbReference>
<evidence type="ECO:0000313" key="2">
    <source>
        <dbReference type="EMBL" id="KAI1696203.1"/>
    </source>
</evidence>
<name>A0AAD4QXE2_9BILA</name>